<dbReference type="AlphaFoldDB" id="A0A8H4V9J2"/>
<evidence type="ECO:0000313" key="3">
    <source>
        <dbReference type="Proteomes" id="UP000557566"/>
    </source>
</evidence>
<evidence type="ECO:0000313" key="2">
    <source>
        <dbReference type="EMBL" id="KAF4512691.1"/>
    </source>
</evidence>
<feature type="compositionally biased region" description="Low complexity" evidence="1">
    <location>
        <begin position="38"/>
        <end position="64"/>
    </location>
</feature>
<dbReference type="SUPFAM" id="SSF53335">
    <property type="entry name" value="S-adenosyl-L-methionine-dependent methyltransferases"/>
    <property type="match status" value="1"/>
</dbReference>
<keyword evidence="3" id="KW-1185">Reference proteome</keyword>
<proteinExistence type="predicted"/>
<evidence type="ECO:0000256" key="1">
    <source>
        <dbReference type="SAM" id="MobiDB-lite"/>
    </source>
</evidence>
<name>A0A8H4V9J2_9HYPO</name>
<comment type="caution">
    <text evidence="2">The sequence shown here is derived from an EMBL/GenBank/DDBJ whole genome shotgun (WGS) entry which is preliminary data.</text>
</comment>
<dbReference type="Proteomes" id="UP000557566">
    <property type="component" value="Unassembled WGS sequence"/>
</dbReference>
<sequence>MWDIVWTDPSRELVGEHRAKKESRRNRVQDDCATPLARSSLSSTTSSRSSKTDEPAAPSASPSESPRDELTVRPTVDSSIDRLSSRVAAGSRSRLARIIGSAASSTARQPGAPPPPSDLQSPVRSAFIAPDLLFSGDPLTPPRSPTNDSVSTIPHRPSRFADISNSLPPSITSRDPPIAHPDPPAKSPLRFRAQPRPLPSIATPGHSSDRWGAASAQVRVKMVAESGKSPLAATTPGSLRQFWKPPDFEAYVRDVRAMAAASPAAVLTRLQELAATSPTTEQPTQPEVESMRWMLSALHHLDAGLAPDGGPRTRATQMIAPEKVHNILALYESKASASYLAGLHPTKRICHLSDKPLPLDALPNVQPLFVSTTSPSTFPIPPGLFEAVHALSLPSLCSSQDLRGIMQNVSSSLKPGGTFYLFVIDPLPCVDTLGKRLREWLEEHLMANLEKQSRCTNPAAQLPPWLGEVSLRGAGSILTTVKFYATAENVRRLPRDPDPTIERIHAERKTKAELRSLIGRMLWRNVWGEHVTTDSWWWDDPACVDECVELGTFWEYHLIEAVKESQGSMAT</sequence>
<accession>A0A8H4V9J2</accession>
<dbReference type="EMBL" id="JAAVMX010000001">
    <property type="protein sequence ID" value="KAF4512691.1"/>
    <property type="molecule type" value="Genomic_DNA"/>
</dbReference>
<protein>
    <submittedName>
        <fullName evidence="2">Uncharacterized protein</fullName>
    </submittedName>
</protein>
<dbReference type="OrthoDB" id="3902588at2759"/>
<feature type="compositionally biased region" description="Basic and acidic residues" evidence="1">
    <location>
        <begin position="9"/>
        <end position="30"/>
    </location>
</feature>
<reference evidence="2 3" key="1">
    <citation type="journal article" date="2020" name="Genome Biol. Evol.">
        <title>A new high-quality draft genome assembly of the Chinese cordyceps Ophiocordyceps sinensis.</title>
        <authorList>
            <person name="Shu R."/>
            <person name="Zhang J."/>
            <person name="Meng Q."/>
            <person name="Zhang H."/>
            <person name="Zhou G."/>
            <person name="Li M."/>
            <person name="Wu P."/>
            <person name="Zhao Y."/>
            <person name="Chen C."/>
            <person name="Qin Q."/>
        </authorList>
    </citation>
    <scope>NUCLEOTIDE SEQUENCE [LARGE SCALE GENOMIC DNA]</scope>
    <source>
        <strain evidence="2 3">IOZ07</strain>
    </source>
</reference>
<dbReference type="InterPro" id="IPR029063">
    <property type="entry name" value="SAM-dependent_MTases_sf"/>
</dbReference>
<feature type="region of interest" description="Disordered" evidence="1">
    <location>
        <begin position="1"/>
        <end position="188"/>
    </location>
</feature>
<organism evidence="2 3">
    <name type="scientific">Ophiocordyceps sinensis</name>
    <dbReference type="NCBI Taxonomy" id="72228"/>
    <lineage>
        <taxon>Eukaryota</taxon>
        <taxon>Fungi</taxon>
        <taxon>Dikarya</taxon>
        <taxon>Ascomycota</taxon>
        <taxon>Pezizomycotina</taxon>
        <taxon>Sordariomycetes</taxon>
        <taxon>Hypocreomycetidae</taxon>
        <taxon>Hypocreales</taxon>
        <taxon>Ophiocordycipitaceae</taxon>
        <taxon>Ophiocordyceps</taxon>
    </lineage>
</organism>
<gene>
    <name evidence="2" type="ORF">G6O67_000040</name>
</gene>
<feature type="compositionally biased region" description="Polar residues" evidence="1">
    <location>
        <begin position="163"/>
        <end position="173"/>
    </location>
</feature>